<evidence type="ECO:0000313" key="4">
    <source>
        <dbReference type="Proteomes" id="UP000031258"/>
    </source>
</evidence>
<dbReference type="AlphaFoldDB" id="A0A0C1MT12"/>
<comment type="caution">
    <text evidence="3">The sequence shown here is derived from an EMBL/GenBank/DDBJ whole genome shotgun (WGS) entry which is preliminary data.</text>
</comment>
<evidence type="ECO:0000256" key="2">
    <source>
        <dbReference type="PROSITE-ProRule" id="PRU00252"/>
    </source>
</evidence>
<evidence type="ECO:0008006" key="5">
    <source>
        <dbReference type="Google" id="ProtNLM"/>
    </source>
</evidence>
<dbReference type="OrthoDB" id="9809878at2"/>
<dbReference type="Proteomes" id="UP000031258">
    <property type="component" value="Unassembled WGS sequence"/>
</dbReference>
<dbReference type="RefSeq" id="WP_039456233.1">
    <property type="nucleotide sequence ID" value="NZ_JSWE01000096.1"/>
</dbReference>
<dbReference type="SUPFAM" id="SSF50249">
    <property type="entry name" value="Nucleic acid-binding proteins"/>
    <property type="match status" value="1"/>
</dbReference>
<keyword evidence="4" id="KW-1185">Reference proteome</keyword>
<accession>A0A0C1MT12</accession>
<evidence type="ECO:0000313" key="3">
    <source>
        <dbReference type="EMBL" id="KIE05237.1"/>
    </source>
</evidence>
<keyword evidence="1 2" id="KW-0238">DNA-binding</keyword>
<reference evidence="3 4" key="1">
    <citation type="submission" date="2014-11" db="EMBL/GenBank/DDBJ databases">
        <title>A Rickettsiales Symbiont of Amoebae With Ancient Features.</title>
        <authorList>
            <person name="Schulz F."/>
            <person name="Martijn J."/>
            <person name="Wascher F."/>
            <person name="Kostanjsek R."/>
            <person name="Ettema T.J."/>
            <person name="Horn M."/>
        </authorList>
    </citation>
    <scope>NUCLEOTIDE SEQUENCE [LARGE SCALE GENOMIC DNA]</scope>
    <source>
        <strain evidence="3 4">UWC36</strain>
    </source>
</reference>
<dbReference type="PROSITE" id="PS50935">
    <property type="entry name" value="SSB"/>
    <property type="match status" value="1"/>
</dbReference>
<dbReference type="Pfam" id="PF00436">
    <property type="entry name" value="SSB"/>
    <property type="match status" value="1"/>
</dbReference>
<dbReference type="EMBL" id="JSWE01000096">
    <property type="protein sequence ID" value="KIE05237.1"/>
    <property type="molecule type" value="Genomic_DNA"/>
</dbReference>
<dbReference type="Gene3D" id="2.40.50.140">
    <property type="entry name" value="Nucleic acid-binding proteins"/>
    <property type="match status" value="1"/>
</dbReference>
<protein>
    <recommendedName>
        <fullName evidence="5">Single-stranded DNA-binding protein</fullName>
    </recommendedName>
</protein>
<dbReference type="InterPro" id="IPR000424">
    <property type="entry name" value="Primosome_PriB/ssb"/>
</dbReference>
<proteinExistence type="predicted"/>
<name>A0A0C1MT12_9RICK</name>
<organism evidence="3 4">
    <name type="scientific">Candidatus Jidaibacter acanthamoebae</name>
    <dbReference type="NCBI Taxonomy" id="86105"/>
    <lineage>
        <taxon>Bacteria</taxon>
        <taxon>Pseudomonadati</taxon>
        <taxon>Pseudomonadota</taxon>
        <taxon>Alphaproteobacteria</taxon>
        <taxon>Rickettsiales</taxon>
        <taxon>Candidatus Midichloriaceae</taxon>
        <taxon>Candidatus Jidaibacter</taxon>
    </lineage>
</organism>
<evidence type="ECO:0000256" key="1">
    <source>
        <dbReference type="ARBA" id="ARBA00023125"/>
    </source>
</evidence>
<gene>
    <name evidence="3" type="ORF">NF27_DT00110</name>
</gene>
<dbReference type="InterPro" id="IPR012340">
    <property type="entry name" value="NA-bd_OB-fold"/>
</dbReference>
<dbReference type="GO" id="GO:0003697">
    <property type="term" value="F:single-stranded DNA binding"/>
    <property type="evidence" value="ECO:0007669"/>
    <property type="project" value="InterPro"/>
</dbReference>
<sequence length="137" mass="15757">MQNGAYVDLYGRLYRDIQIRYSLTQKLYGIVIIAVKQKIGYHPYSRDPIHVTKLFQAVIWNDDLINKLKDLLTKGKRIYLKGELDIIQAKNLDPDAQLVITVRSEAGITILSNSTFAETEDEISPDCFDIIPKDIYH</sequence>